<dbReference type="InterPro" id="IPR040372">
    <property type="entry name" value="YaeB-like"/>
</dbReference>
<proteinExistence type="inferred from homology"/>
<dbReference type="RefSeq" id="WP_087505899.1">
    <property type="nucleotide sequence ID" value="NZ_BMDX01000010.1"/>
</dbReference>
<dbReference type="Gene3D" id="3.30.2310.10">
    <property type="entry name" value="YaeB-like"/>
    <property type="match status" value="1"/>
</dbReference>
<feature type="domain" description="TsaA-like" evidence="3">
    <location>
        <begin position="1"/>
        <end position="146"/>
    </location>
</feature>
<dbReference type="PROSITE" id="PS51668">
    <property type="entry name" value="TSAA_2"/>
    <property type="match status" value="1"/>
</dbReference>
<dbReference type="NCBIfam" id="TIGR00104">
    <property type="entry name" value="tRNA_TsaA"/>
    <property type="match status" value="1"/>
</dbReference>
<dbReference type="InterPro" id="IPR023370">
    <property type="entry name" value="TrmO-like_N"/>
</dbReference>
<dbReference type="SUPFAM" id="SSF118196">
    <property type="entry name" value="YaeB-like"/>
    <property type="match status" value="1"/>
</dbReference>
<dbReference type="InterPro" id="IPR036413">
    <property type="entry name" value="YaeB-like_sf"/>
</dbReference>
<dbReference type="GO" id="GO:0089715">
    <property type="term" value="F:tRNA (L-threonylcarbamoyladenosine(37)-C2) methyltransferase activity"/>
    <property type="evidence" value="ECO:0007669"/>
    <property type="project" value="TreeGrafter"/>
</dbReference>
<name>A0A8J2U5K6_9GAMM</name>
<dbReference type="Pfam" id="PF18389">
    <property type="entry name" value="TrmO_C"/>
    <property type="match status" value="1"/>
</dbReference>
<dbReference type="InterPro" id="IPR041369">
    <property type="entry name" value="TrmO_C"/>
</dbReference>
<dbReference type="AlphaFoldDB" id="A0A8J2U5K6"/>
<dbReference type="OrthoDB" id="9804309at2"/>
<dbReference type="InterPro" id="IPR036414">
    <property type="entry name" value="YaeB_N_sf"/>
</dbReference>
<evidence type="ECO:0000313" key="4">
    <source>
        <dbReference type="EMBL" id="GGA79911.1"/>
    </source>
</evidence>
<dbReference type="PANTHER" id="PTHR12818:SF0">
    <property type="entry name" value="TRNA (ADENINE(37)-N6)-METHYLTRANSFERASE"/>
    <property type="match status" value="1"/>
</dbReference>
<organism evidence="4 5">
    <name type="scientific">Neiella marina</name>
    <dbReference type="NCBI Taxonomy" id="508461"/>
    <lineage>
        <taxon>Bacteria</taxon>
        <taxon>Pseudomonadati</taxon>
        <taxon>Pseudomonadota</taxon>
        <taxon>Gammaproteobacteria</taxon>
        <taxon>Alteromonadales</taxon>
        <taxon>Echinimonadaceae</taxon>
        <taxon>Neiella</taxon>
    </lineage>
</organism>
<keyword evidence="1" id="KW-0949">S-adenosyl-L-methionine</keyword>
<dbReference type="InterPro" id="IPR023368">
    <property type="entry name" value="UPF0066_cons_site"/>
</dbReference>
<dbReference type="PROSITE" id="PS01318">
    <property type="entry name" value="TSAA_1"/>
    <property type="match status" value="1"/>
</dbReference>
<evidence type="ECO:0000256" key="1">
    <source>
        <dbReference type="ARBA" id="ARBA00022691"/>
    </source>
</evidence>
<comment type="caution">
    <text evidence="4">The sequence shown here is derived from an EMBL/GenBank/DDBJ whole genome shotgun (WGS) entry which is preliminary data.</text>
</comment>
<evidence type="ECO:0000259" key="3">
    <source>
        <dbReference type="PROSITE" id="PS51668"/>
    </source>
</evidence>
<evidence type="ECO:0000256" key="2">
    <source>
        <dbReference type="ARBA" id="ARBA00033753"/>
    </source>
</evidence>
<keyword evidence="5" id="KW-1185">Reference proteome</keyword>
<dbReference type="PANTHER" id="PTHR12818">
    <property type="entry name" value="TRNA (ADENINE(37)-N6)-METHYLTRANSFERASE"/>
    <property type="match status" value="1"/>
</dbReference>
<protein>
    <submittedName>
        <fullName evidence="4">tRNA (N6-threonylcarbamoyladenosine(37)-N6)-methyltransferase TrmO</fullName>
    </submittedName>
</protein>
<dbReference type="FunFam" id="2.40.30.70:FF:000001">
    <property type="entry name" value="tRNA (N6-threonylcarbamoyladenosine(37)-N6)-methyltransferase TrmO"/>
    <property type="match status" value="1"/>
</dbReference>
<dbReference type="EMBL" id="BMDX01000010">
    <property type="protein sequence ID" value="GGA79911.1"/>
    <property type="molecule type" value="Genomic_DNA"/>
</dbReference>
<gene>
    <name evidence="4" type="ORF">GCM10011369_22370</name>
</gene>
<dbReference type="Proteomes" id="UP000619743">
    <property type="component" value="Unassembled WGS sequence"/>
</dbReference>
<dbReference type="CDD" id="cd09281">
    <property type="entry name" value="UPF0066"/>
    <property type="match status" value="1"/>
</dbReference>
<reference evidence="5" key="1">
    <citation type="journal article" date="2019" name="Int. J. Syst. Evol. Microbiol.">
        <title>The Global Catalogue of Microorganisms (GCM) 10K type strain sequencing project: providing services to taxonomists for standard genome sequencing and annotation.</title>
        <authorList>
            <consortium name="The Broad Institute Genomics Platform"/>
            <consortium name="The Broad Institute Genome Sequencing Center for Infectious Disease"/>
            <person name="Wu L."/>
            <person name="Ma J."/>
        </authorList>
    </citation>
    <scope>NUCLEOTIDE SEQUENCE [LARGE SCALE GENOMIC DNA]</scope>
    <source>
        <strain evidence="5">CGMCC 1.10130</strain>
    </source>
</reference>
<dbReference type="Pfam" id="PF01980">
    <property type="entry name" value="TrmO_N"/>
    <property type="match status" value="1"/>
</dbReference>
<comment type="similarity">
    <text evidence="2">Belongs to the tRNA methyltransferase O family.</text>
</comment>
<evidence type="ECO:0000313" key="5">
    <source>
        <dbReference type="Proteomes" id="UP000619743"/>
    </source>
</evidence>
<sequence length="239" mass="26391">MIAIGTIRSPYGEKFAVPRQPGLVSEALGYCELSGEFGVPETVRGLEQFSHIWLLFQFHQTIEQGWQPLVRPPRLGGNKKVGVFASRSTFRPNGIGMSLVELINVESLKRNGQPLNRLTVKGLDLVDGTPVIDIKPYLPYAEAVVEAQAGYAAQKPSNTLKVSWTQHAIDALQRHNNSDVDDLPAMNTKILIDQVLSQDPRPAYQAGQLSDRTYGVKLANTDVKFRFPAPEVVEVISVE</sequence>
<accession>A0A8J2U5K6</accession>
<dbReference type="Gene3D" id="2.40.30.70">
    <property type="entry name" value="YaeB-like"/>
    <property type="match status" value="1"/>
</dbReference>